<dbReference type="AlphaFoldDB" id="A0A2S0I0M0"/>
<accession>A0A2S0I0M0</accession>
<protein>
    <recommendedName>
        <fullName evidence="3">SRPBCC domain-containing protein</fullName>
    </recommendedName>
</protein>
<dbReference type="OrthoDB" id="2355173at2"/>
<dbReference type="SUPFAM" id="SSF55961">
    <property type="entry name" value="Bet v1-like"/>
    <property type="match status" value="1"/>
</dbReference>
<evidence type="ECO:0000313" key="1">
    <source>
        <dbReference type="EMBL" id="AVI52452.1"/>
    </source>
</evidence>
<name>A0A2S0I0M0_9FLAO</name>
<keyword evidence="2" id="KW-1185">Reference proteome</keyword>
<gene>
    <name evidence="1" type="ORF">C5O00_13790</name>
</gene>
<dbReference type="KEGG" id="aue:C5O00_13790"/>
<organism evidence="1 2">
    <name type="scientific">Pukyongia salina</name>
    <dbReference type="NCBI Taxonomy" id="2094025"/>
    <lineage>
        <taxon>Bacteria</taxon>
        <taxon>Pseudomonadati</taxon>
        <taxon>Bacteroidota</taxon>
        <taxon>Flavobacteriia</taxon>
        <taxon>Flavobacteriales</taxon>
        <taxon>Flavobacteriaceae</taxon>
        <taxon>Pukyongia</taxon>
    </lineage>
</organism>
<evidence type="ECO:0000313" key="2">
    <source>
        <dbReference type="Proteomes" id="UP000238442"/>
    </source>
</evidence>
<reference evidence="1 2" key="1">
    <citation type="submission" date="2018-02" db="EMBL/GenBank/DDBJ databases">
        <title>Genomic analysis of the strain RR4-38 isolated from a seawater recirculating aquaculture system.</title>
        <authorList>
            <person name="Kim Y.-S."/>
            <person name="Jang Y.H."/>
            <person name="Kim K.-H."/>
        </authorList>
    </citation>
    <scope>NUCLEOTIDE SEQUENCE [LARGE SCALE GENOMIC DNA]</scope>
    <source>
        <strain evidence="1 2">RR4-38</strain>
    </source>
</reference>
<evidence type="ECO:0008006" key="3">
    <source>
        <dbReference type="Google" id="ProtNLM"/>
    </source>
</evidence>
<dbReference type="Gene3D" id="3.30.530.20">
    <property type="match status" value="1"/>
</dbReference>
<proteinExistence type="predicted"/>
<dbReference type="InterPro" id="IPR023393">
    <property type="entry name" value="START-like_dom_sf"/>
</dbReference>
<sequence length="146" mass="17045">MIERLKFSIDINAERTVIWRALWNESSYREWAGVFFDGSYVVTDEWKEKSKVHFLGPDQNGIYSIIEKHIPNEIIHFKHIGNVVGGVEQPVDDETKKWSGTTEIYRLSESKNAITLEVEIDIMEEHKEFMIKTFPKALKKIKDNSS</sequence>
<dbReference type="EMBL" id="CP027062">
    <property type="protein sequence ID" value="AVI52452.1"/>
    <property type="molecule type" value="Genomic_DNA"/>
</dbReference>
<dbReference type="Proteomes" id="UP000238442">
    <property type="component" value="Chromosome"/>
</dbReference>